<gene>
    <name evidence="1" type="ORF">GTGU_04602</name>
</gene>
<dbReference type="eggNOG" id="ENOG5033K6D">
    <property type="taxonomic scope" value="Bacteria"/>
</dbReference>
<sequence length="83" mass="9170">MNEILNFRQQNLITSLCSCGGASKRALAAKAIVGMLTTDEIEELCNLISNEFMLNGITESFEPNDYGKELEDLLDAVNKTRVT</sequence>
<comment type="caution">
    <text evidence="1">The sequence shown here is derived from an EMBL/GenBank/DDBJ whole genome shotgun (WGS) entry which is preliminary data.</text>
</comment>
<name>A0A084ZKT0_9ENTR</name>
<dbReference type="AlphaFoldDB" id="A0A084ZKT0"/>
<dbReference type="RefSeq" id="WP_038163087.1">
    <property type="nucleotide sequence ID" value="NZ_JMTB01000128.1"/>
</dbReference>
<reference evidence="2" key="1">
    <citation type="submission" date="2014-05" db="EMBL/GenBank/DDBJ databases">
        <title>ATOL: Assembling a taxonomically balanced genome-scale reconstruction of the evolutionary history of the Enterobacteriaceae.</title>
        <authorList>
            <person name="Plunkett G. III"/>
            <person name="Neeno-Eckwall E.C."/>
            <person name="Glasner J.D."/>
            <person name="Perna N.T."/>
        </authorList>
    </citation>
    <scope>NUCLEOTIDE SEQUENCE [LARGE SCALE GENOMIC DNA]</scope>
    <source>
        <strain evidence="2">ATCC 49490</strain>
    </source>
</reference>
<protein>
    <submittedName>
        <fullName evidence="1">Uncharacterized protein</fullName>
    </submittedName>
</protein>
<keyword evidence="2" id="KW-1185">Reference proteome</keyword>
<dbReference type="OrthoDB" id="6478993at2"/>
<accession>A0A084ZKT0</accession>
<evidence type="ECO:0000313" key="2">
    <source>
        <dbReference type="Proteomes" id="UP000028630"/>
    </source>
</evidence>
<dbReference type="Proteomes" id="UP000028630">
    <property type="component" value="Unassembled WGS sequence"/>
</dbReference>
<organism evidence="1 2">
    <name type="scientific">Trabulsiella guamensis ATCC 49490</name>
    <dbReference type="NCBI Taxonomy" id="1005994"/>
    <lineage>
        <taxon>Bacteria</taxon>
        <taxon>Pseudomonadati</taxon>
        <taxon>Pseudomonadota</taxon>
        <taxon>Gammaproteobacteria</taxon>
        <taxon>Enterobacterales</taxon>
        <taxon>Enterobacteriaceae</taxon>
        <taxon>Trabulsiella</taxon>
    </lineage>
</organism>
<proteinExistence type="predicted"/>
<evidence type="ECO:0000313" key="1">
    <source>
        <dbReference type="EMBL" id="KFB98074.1"/>
    </source>
</evidence>
<dbReference type="EMBL" id="JMTB01000128">
    <property type="protein sequence ID" value="KFB98074.1"/>
    <property type="molecule type" value="Genomic_DNA"/>
</dbReference>